<protein>
    <recommendedName>
        <fullName evidence="3">Sialate O-acetylesterase domain-containing protein</fullName>
    </recommendedName>
</protein>
<comment type="caution">
    <text evidence="1">The sequence shown here is derived from an EMBL/GenBank/DDBJ whole genome shotgun (WGS) entry which is preliminary data.</text>
</comment>
<reference evidence="1 2" key="1">
    <citation type="journal article" date="2018" name="Nat. Biotechnol.">
        <title>A standardized bacterial taxonomy based on genome phylogeny substantially revises the tree of life.</title>
        <authorList>
            <person name="Parks D.H."/>
            <person name="Chuvochina M."/>
            <person name="Waite D.W."/>
            <person name="Rinke C."/>
            <person name="Skarshewski A."/>
            <person name="Chaumeil P.A."/>
            <person name="Hugenholtz P."/>
        </authorList>
    </citation>
    <scope>NUCLEOTIDE SEQUENCE [LARGE SCALE GENOMIC DNA]</scope>
    <source>
        <strain evidence="1">UBA10707</strain>
    </source>
</reference>
<dbReference type="SUPFAM" id="SSF52266">
    <property type="entry name" value="SGNH hydrolase"/>
    <property type="match status" value="1"/>
</dbReference>
<dbReference type="EMBL" id="DOEK01000003">
    <property type="protein sequence ID" value="HBP27950.1"/>
    <property type="molecule type" value="Genomic_DNA"/>
</dbReference>
<organism evidence="1 2">
    <name type="scientific">Advenella kashmirensis</name>
    <dbReference type="NCBI Taxonomy" id="310575"/>
    <lineage>
        <taxon>Bacteria</taxon>
        <taxon>Pseudomonadati</taxon>
        <taxon>Pseudomonadota</taxon>
        <taxon>Betaproteobacteria</taxon>
        <taxon>Burkholderiales</taxon>
        <taxon>Alcaligenaceae</taxon>
    </lineage>
</organism>
<gene>
    <name evidence="1" type="ORF">DD666_00860</name>
</gene>
<dbReference type="Gene3D" id="3.40.50.1110">
    <property type="entry name" value="SGNH hydrolase"/>
    <property type="match status" value="1"/>
</dbReference>
<evidence type="ECO:0000313" key="1">
    <source>
        <dbReference type="EMBL" id="HBP27950.1"/>
    </source>
</evidence>
<dbReference type="GO" id="GO:0016788">
    <property type="term" value="F:hydrolase activity, acting on ester bonds"/>
    <property type="evidence" value="ECO:0007669"/>
    <property type="project" value="UniProtKB-ARBA"/>
</dbReference>
<name>A0A356LAB0_9BURK</name>
<dbReference type="AlphaFoldDB" id="A0A356LAB0"/>
<accession>A0A356LAB0</accession>
<proteinExistence type="predicted"/>
<evidence type="ECO:0008006" key="3">
    <source>
        <dbReference type="Google" id="ProtNLM"/>
    </source>
</evidence>
<dbReference type="Proteomes" id="UP000264036">
    <property type="component" value="Unassembled WGS sequence"/>
</dbReference>
<sequence>MAIPNFDNGARDLVTVSDVANSPAHTTVTRQGTTIPTLAGALAGIAVSAGLAYETLAELQATTGTQGQMAEVTNDGDNTGRYSWQDGAWVKSLDTTSAKFEQVSQAVIENKFPSSWGDYVDGAFKSEDGAVLLGVKRSTGRYVGTPEHVGRVIGEKVLDPRYSDIEHDDTPERNIIWAKKWDGSTVSINDPVPSDVELVTYQSAQGRMQIKAINDDDIVTVASAFNSFNPKLTSGKIEYREKATVSTYTRHKEYPFSTFPVTATTLTHFIGYGESLAAGTGSEPTVTTPPLPDRLFMFNAGVLSLGREQDASAQHIVIDPAGLQNAEPGKSAIKESPVLAAAYQYAQDNPSKVVLVSQHGFGGALIDGLVRGNESYDNLIYSASMARAMAESNGMKYEIAPISFIQGTNDWATSLETYGNMLDTLWSQLNEDLKAVSGQSDDILLLLEQTLAGGGQNDGSLAFAQIEKWQQYPNRFHCSNPRYGYTYVDNSHLDGTSYDNQGASQGFACRADYEPLYPVSAVRTGTTVVVKFNEGGLVMDTTNIIPPTDGNFGFYWKDDTNSAVIADVALSDDTVTITLDQEPTGANPQIRIADRQDADAVPPVNLTGTGKRCCLRTASLGNDVLGNPVYKRAAIYRINVTQ</sequence>
<dbReference type="InterPro" id="IPR036514">
    <property type="entry name" value="SGNH_hydro_sf"/>
</dbReference>
<evidence type="ECO:0000313" key="2">
    <source>
        <dbReference type="Proteomes" id="UP000264036"/>
    </source>
</evidence>